<sequence length="49" mass="5957">MNTHQRDEHISKGRTHTEGMNTPKRTNTPKETNTLKRRKRTEEMKTHRR</sequence>
<organism evidence="1 2">
    <name type="scientific">Racocetra persica</name>
    <dbReference type="NCBI Taxonomy" id="160502"/>
    <lineage>
        <taxon>Eukaryota</taxon>
        <taxon>Fungi</taxon>
        <taxon>Fungi incertae sedis</taxon>
        <taxon>Mucoromycota</taxon>
        <taxon>Glomeromycotina</taxon>
        <taxon>Glomeromycetes</taxon>
        <taxon>Diversisporales</taxon>
        <taxon>Gigasporaceae</taxon>
        <taxon>Racocetra</taxon>
    </lineage>
</organism>
<protein>
    <submittedName>
        <fullName evidence="1">9285_t:CDS:1</fullName>
    </submittedName>
</protein>
<reference evidence="1" key="1">
    <citation type="submission" date="2021-06" db="EMBL/GenBank/DDBJ databases">
        <authorList>
            <person name="Kallberg Y."/>
            <person name="Tangrot J."/>
            <person name="Rosling A."/>
        </authorList>
    </citation>
    <scope>NUCLEOTIDE SEQUENCE</scope>
    <source>
        <strain evidence="1">MA461A</strain>
    </source>
</reference>
<dbReference type="Proteomes" id="UP000789920">
    <property type="component" value="Unassembled WGS sequence"/>
</dbReference>
<name>A0ACA9SSG2_9GLOM</name>
<evidence type="ECO:0000313" key="2">
    <source>
        <dbReference type="Proteomes" id="UP000789920"/>
    </source>
</evidence>
<keyword evidence="2" id="KW-1185">Reference proteome</keyword>
<proteinExistence type="predicted"/>
<dbReference type="EMBL" id="CAJVQC010155572">
    <property type="protein sequence ID" value="CAG8847365.1"/>
    <property type="molecule type" value="Genomic_DNA"/>
</dbReference>
<feature type="non-terminal residue" evidence="1">
    <location>
        <position position="49"/>
    </location>
</feature>
<comment type="caution">
    <text evidence="1">The sequence shown here is derived from an EMBL/GenBank/DDBJ whole genome shotgun (WGS) entry which is preliminary data.</text>
</comment>
<gene>
    <name evidence="1" type="ORF">RPERSI_LOCUS34600</name>
</gene>
<evidence type="ECO:0000313" key="1">
    <source>
        <dbReference type="EMBL" id="CAG8847365.1"/>
    </source>
</evidence>
<accession>A0ACA9SSG2</accession>